<dbReference type="EMBL" id="HBFR01014917">
    <property type="protein sequence ID" value="CAD8883679.1"/>
    <property type="molecule type" value="Transcribed_RNA"/>
</dbReference>
<gene>
    <name evidence="1" type="ORF">CHYS00102_LOCUS10875</name>
</gene>
<protein>
    <submittedName>
        <fullName evidence="1">Uncharacterized protein</fullName>
    </submittedName>
</protein>
<evidence type="ECO:0000313" key="1">
    <source>
        <dbReference type="EMBL" id="CAD8883679.1"/>
    </source>
</evidence>
<dbReference type="AlphaFoldDB" id="A0A7S1BDM8"/>
<dbReference type="InterPro" id="IPR023214">
    <property type="entry name" value="HAD_sf"/>
</dbReference>
<proteinExistence type="predicted"/>
<accession>A0A7S1BDM8</accession>
<dbReference type="PANTHER" id="PTHR13219">
    <property type="entry name" value="TRANSMEMBRANE PROTEIN 94"/>
    <property type="match status" value="1"/>
</dbReference>
<sequence length="297" mass="33221">MDVICFAYAPLARALEGRVADLRDETYLVDQSKDTPPTYMHPNDHSDWSLVQNQIFLGLLGSAVHPRQEIEYLIPDCSDAGVRFVYFSPRNMRRTKEVASKMGIDVGWNCAISLRSLSGDPDPHRMQSSYGDWDVNARLPHGIDEIRTHLDTVDNVPLLVSLFTDVTENTTSEMVNIFQEHHDTVLAIGHTHRFCNERTFSAADLAVGIDVLSSDGLVLSQGSVGRDVDMLRTCDLRFISSVGSHSCIFNLRGASSVRFFPDIIRRARASHDAAEAAAFFFHLRLPIVFLSVHAEFI</sequence>
<name>A0A7S1BDM8_9STRA</name>
<dbReference type="InterPro" id="IPR039720">
    <property type="entry name" value="TMEM94"/>
</dbReference>
<dbReference type="Gene3D" id="3.40.50.1000">
    <property type="entry name" value="HAD superfamily/HAD-like"/>
    <property type="match status" value="1"/>
</dbReference>
<reference evidence="1" key="1">
    <citation type="submission" date="2021-01" db="EMBL/GenBank/DDBJ databases">
        <authorList>
            <person name="Corre E."/>
            <person name="Pelletier E."/>
            <person name="Niang G."/>
            <person name="Scheremetjew M."/>
            <person name="Finn R."/>
            <person name="Kale V."/>
            <person name="Holt S."/>
            <person name="Cochrane G."/>
            <person name="Meng A."/>
            <person name="Brown T."/>
            <person name="Cohen L."/>
        </authorList>
    </citation>
    <scope>NUCLEOTIDE SEQUENCE</scope>
    <source>
        <strain evidence="1">308</strain>
    </source>
</reference>
<dbReference type="PANTHER" id="PTHR13219:SF6">
    <property type="entry name" value="TRANSMEMBRANE PROTEIN 94"/>
    <property type="match status" value="1"/>
</dbReference>
<organism evidence="1">
    <name type="scientific">Corethron hystrix</name>
    <dbReference type="NCBI Taxonomy" id="216773"/>
    <lineage>
        <taxon>Eukaryota</taxon>
        <taxon>Sar</taxon>
        <taxon>Stramenopiles</taxon>
        <taxon>Ochrophyta</taxon>
        <taxon>Bacillariophyta</taxon>
        <taxon>Coscinodiscophyceae</taxon>
        <taxon>Corethrophycidae</taxon>
        <taxon>Corethrales</taxon>
        <taxon>Corethraceae</taxon>
        <taxon>Corethron</taxon>
    </lineage>
</organism>